<organism evidence="3 4">
    <name type="scientific">Salinarimonas soli</name>
    <dbReference type="NCBI Taxonomy" id="1638099"/>
    <lineage>
        <taxon>Bacteria</taxon>
        <taxon>Pseudomonadati</taxon>
        <taxon>Pseudomonadota</taxon>
        <taxon>Alphaproteobacteria</taxon>
        <taxon>Hyphomicrobiales</taxon>
        <taxon>Salinarimonadaceae</taxon>
        <taxon>Salinarimonas</taxon>
    </lineage>
</organism>
<name>A0A5B2VC65_9HYPH</name>
<dbReference type="AlphaFoldDB" id="A0A5B2VC65"/>
<proteinExistence type="predicted"/>
<protein>
    <recommendedName>
        <fullName evidence="5">DUF3035 domain-containing protein</fullName>
    </recommendedName>
</protein>
<evidence type="ECO:0000256" key="2">
    <source>
        <dbReference type="SAM" id="SignalP"/>
    </source>
</evidence>
<keyword evidence="4" id="KW-1185">Reference proteome</keyword>
<comment type="caution">
    <text evidence="3">The sequence shown here is derived from an EMBL/GenBank/DDBJ whole genome shotgun (WGS) entry which is preliminary data.</text>
</comment>
<evidence type="ECO:0000256" key="1">
    <source>
        <dbReference type="SAM" id="MobiDB-lite"/>
    </source>
</evidence>
<sequence>MGRGARPAASTPAPGPAMARRHVALSLAIIATAALGACAGDTNPVRDVAVGAGFGRTVPQRPDFVEASRPAGTDYMPVGVAAPPRALAKKTPDQVKAMEAELDGTRTGHGPMADEARRLAATPPPAPVKLDADGNAEPVPGARRRR</sequence>
<accession>A0A5B2VC65</accession>
<feature type="signal peptide" evidence="2">
    <location>
        <begin position="1"/>
        <end position="39"/>
    </location>
</feature>
<evidence type="ECO:0000313" key="4">
    <source>
        <dbReference type="Proteomes" id="UP000323142"/>
    </source>
</evidence>
<reference evidence="3 4" key="2">
    <citation type="submission" date="2019-09" db="EMBL/GenBank/DDBJ databases">
        <authorList>
            <person name="Jin C."/>
        </authorList>
    </citation>
    <scope>NUCLEOTIDE SEQUENCE [LARGE SCALE GENOMIC DNA]</scope>
    <source>
        <strain evidence="3 4">BN140002</strain>
    </source>
</reference>
<evidence type="ECO:0000313" key="3">
    <source>
        <dbReference type="EMBL" id="KAA2237043.1"/>
    </source>
</evidence>
<dbReference type="EMBL" id="VUOA01000021">
    <property type="protein sequence ID" value="KAA2237043.1"/>
    <property type="molecule type" value="Genomic_DNA"/>
</dbReference>
<gene>
    <name evidence="3" type="ORF">F0L46_12315</name>
</gene>
<dbReference type="OrthoDB" id="8003948at2"/>
<dbReference type="Proteomes" id="UP000323142">
    <property type="component" value="Unassembled WGS sequence"/>
</dbReference>
<feature type="chain" id="PRO_5023072425" description="DUF3035 domain-containing protein" evidence="2">
    <location>
        <begin position="40"/>
        <end position="146"/>
    </location>
</feature>
<feature type="compositionally biased region" description="Basic and acidic residues" evidence="1">
    <location>
        <begin position="90"/>
        <end position="118"/>
    </location>
</feature>
<reference evidence="3 4" key="1">
    <citation type="submission" date="2019-09" db="EMBL/GenBank/DDBJ databases">
        <title>Salinarimonas rosea gen. nov., sp. nov., a new member of the a-2 subgroup of the Proteobacteria.</title>
        <authorList>
            <person name="Liu J."/>
        </authorList>
    </citation>
    <scope>NUCLEOTIDE SEQUENCE [LARGE SCALE GENOMIC DNA]</scope>
    <source>
        <strain evidence="3 4">BN140002</strain>
    </source>
</reference>
<evidence type="ECO:0008006" key="5">
    <source>
        <dbReference type="Google" id="ProtNLM"/>
    </source>
</evidence>
<keyword evidence="2" id="KW-0732">Signal</keyword>
<feature type="region of interest" description="Disordered" evidence="1">
    <location>
        <begin position="54"/>
        <end position="146"/>
    </location>
</feature>